<sequence>MHTIEELESKLEKCEKCLKDYEKQMEDKKTELEQFYKDTYKDRIVYGSEGKEIKCAKDGFENVYEFACMYTRKQVEFIREVKRLNIVRQNKFSRQMKLLILECVSGMESQFSYYNYENLLYGFSCNIDFAKEYGSILILSHFSSVEGNIVLIGGNGSGKSSLAKTLKGNDRENISVIPAQKTLYFSLNDMSMLSTRLKDLENLLLENNIDKSKTKDDYGYFSFQNNQFTKLIVAMREQYTEYLMECEEKGIVAEKGKSIFGQLRKIYKLLLPEIKFHFKTETSDYLVCEKDNYFYHVNALSEGEKAILYYSISVLMAKKESFIVVDEPETYLNPSLTNVLWDLLIEERKDCQFIFITHSVDFVLGRSEAKIAWIKNFVYPNHWEFEFVEDNFVLPKTMLTEVLGSKKPIIFCEGDTKSSLDYTVYRALFCERYTIIPVGGHLDVIKYCDVLSKSEWLGIECFGIVDGDNYPGDKKESLEAKGIKVLPFNEIEMFLLSDEVIKYTMETVLPVSAYEKIEEFKNQFWKRAEEKKEQIALTATKILTDELVQKQRIEAYDSVSSIEQNLSKIADCNVKEIYESNLNRITEIIHLKNYNELLVICNLKKEISKELANKFLDNDFENKAIQQIMVNQTLRKELNDKYFKWG</sequence>
<accession>A0A938XB80</accession>
<name>A0A938XB80_9CLOT</name>
<comment type="caution">
    <text evidence="4">The sequence shown here is derived from an EMBL/GenBank/DDBJ whole genome shotgun (WGS) entry which is preliminary data.</text>
</comment>
<keyword evidence="1" id="KW-0175">Coiled coil</keyword>
<dbReference type="PANTHER" id="PTHR43581">
    <property type="entry name" value="ATP/GTP PHOSPHATASE"/>
    <property type="match status" value="1"/>
</dbReference>
<evidence type="ECO:0000259" key="3">
    <source>
        <dbReference type="Pfam" id="PF14491"/>
    </source>
</evidence>
<evidence type="ECO:0000259" key="2">
    <source>
        <dbReference type="Pfam" id="PF13304"/>
    </source>
</evidence>
<gene>
    <name evidence="4" type="ORF">H6A20_09275</name>
</gene>
<proteinExistence type="predicted"/>
<dbReference type="EMBL" id="JACJKS010000012">
    <property type="protein sequence ID" value="MBM6948840.1"/>
    <property type="molecule type" value="Genomic_DNA"/>
</dbReference>
<dbReference type="InterPro" id="IPR027417">
    <property type="entry name" value="P-loop_NTPase"/>
</dbReference>
<dbReference type="CDD" id="cd00267">
    <property type="entry name" value="ABC_ATPase"/>
    <property type="match status" value="1"/>
</dbReference>
<dbReference type="PANTHER" id="PTHR43581:SF2">
    <property type="entry name" value="EXCINUCLEASE ATPASE SUBUNIT"/>
    <property type="match status" value="1"/>
</dbReference>
<dbReference type="InterPro" id="IPR029492">
    <property type="entry name" value="DUF4435"/>
</dbReference>
<reference evidence="4" key="2">
    <citation type="journal article" date="2021" name="Sci. Rep.">
        <title>The distribution of antibiotic resistance genes in chicken gut microbiota commensals.</title>
        <authorList>
            <person name="Juricova H."/>
            <person name="Matiasovicova J."/>
            <person name="Kubasova T."/>
            <person name="Cejkova D."/>
            <person name="Rychlik I."/>
        </authorList>
    </citation>
    <scope>NUCLEOTIDE SEQUENCE</scope>
    <source>
        <strain evidence="4">An582</strain>
    </source>
</reference>
<dbReference type="SUPFAM" id="SSF52540">
    <property type="entry name" value="P-loop containing nucleoside triphosphate hydrolases"/>
    <property type="match status" value="1"/>
</dbReference>
<dbReference type="Proteomes" id="UP000705508">
    <property type="component" value="Unassembled WGS sequence"/>
</dbReference>
<feature type="coiled-coil region" evidence="1">
    <location>
        <begin position="4"/>
        <end position="38"/>
    </location>
</feature>
<dbReference type="GO" id="GO:0016887">
    <property type="term" value="F:ATP hydrolysis activity"/>
    <property type="evidence" value="ECO:0007669"/>
    <property type="project" value="InterPro"/>
</dbReference>
<evidence type="ECO:0000256" key="1">
    <source>
        <dbReference type="SAM" id="Coils"/>
    </source>
</evidence>
<dbReference type="InterPro" id="IPR051396">
    <property type="entry name" value="Bact_Antivir_Def_Nuclease"/>
</dbReference>
<feature type="domain" description="ATPase AAA-type core" evidence="2">
    <location>
        <begin position="298"/>
        <end position="360"/>
    </location>
</feature>
<dbReference type="RefSeq" id="WP_204906843.1">
    <property type="nucleotide sequence ID" value="NZ_JACJKS010000012.1"/>
</dbReference>
<reference evidence="4" key="1">
    <citation type="submission" date="2020-08" db="EMBL/GenBank/DDBJ databases">
        <authorList>
            <person name="Cejkova D."/>
            <person name="Kubasova T."/>
            <person name="Jahodarova E."/>
            <person name="Rychlik I."/>
        </authorList>
    </citation>
    <scope>NUCLEOTIDE SEQUENCE</scope>
    <source>
        <strain evidence="4">An582</strain>
    </source>
</reference>
<dbReference type="Pfam" id="PF13304">
    <property type="entry name" value="AAA_21"/>
    <property type="match status" value="1"/>
</dbReference>
<dbReference type="AlphaFoldDB" id="A0A938XB80"/>
<protein>
    <submittedName>
        <fullName evidence="4">AAA family ATPase</fullName>
    </submittedName>
</protein>
<evidence type="ECO:0000313" key="4">
    <source>
        <dbReference type="EMBL" id="MBM6948840.1"/>
    </source>
</evidence>
<dbReference type="GO" id="GO:0005524">
    <property type="term" value="F:ATP binding"/>
    <property type="evidence" value="ECO:0007669"/>
    <property type="project" value="InterPro"/>
</dbReference>
<dbReference type="Pfam" id="PF14491">
    <property type="entry name" value="DUF4435"/>
    <property type="match status" value="1"/>
</dbReference>
<dbReference type="InterPro" id="IPR003959">
    <property type="entry name" value="ATPase_AAA_core"/>
</dbReference>
<organism evidence="4 5">
    <name type="scientific">Mordavella massiliensis</name>
    <dbReference type="NCBI Taxonomy" id="1871024"/>
    <lineage>
        <taxon>Bacteria</taxon>
        <taxon>Bacillati</taxon>
        <taxon>Bacillota</taxon>
        <taxon>Clostridia</taxon>
        <taxon>Eubacteriales</taxon>
        <taxon>Clostridiaceae</taxon>
        <taxon>Mordavella</taxon>
    </lineage>
</organism>
<evidence type="ECO:0000313" key="5">
    <source>
        <dbReference type="Proteomes" id="UP000705508"/>
    </source>
</evidence>
<feature type="domain" description="DUF4435" evidence="3">
    <location>
        <begin position="407"/>
        <end position="591"/>
    </location>
</feature>
<dbReference type="Gene3D" id="3.40.50.300">
    <property type="entry name" value="P-loop containing nucleotide triphosphate hydrolases"/>
    <property type="match status" value="1"/>
</dbReference>